<reference evidence="1" key="2">
    <citation type="journal article" date="2023" name="IMA Fungus">
        <title>Comparative genomic study of the Penicillium genus elucidates a diverse pangenome and 15 lateral gene transfer events.</title>
        <authorList>
            <person name="Petersen C."/>
            <person name="Sorensen T."/>
            <person name="Nielsen M.R."/>
            <person name="Sondergaard T.E."/>
            <person name="Sorensen J.L."/>
            <person name="Fitzpatrick D.A."/>
            <person name="Frisvad J.C."/>
            <person name="Nielsen K.L."/>
        </authorList>
    </citation>
    <scope>NUCLEOTIDE SEQUENCE</scope>
    <source>
        <strain evidence="1">IBT 17660</strain>
    </source>
</reference>
<evidence type="ECO:0000313" key="1">
    <source>
        <dbReference type="EMBL" id="KAJ5472640.1"/>
    </source>
</evidence>
<dbReference type="OrthoDB" id="5386595at2759"/>
<keyword evidence="2" id="KW-1185">Reference proteome</keyword>
<evidence type="ECO:0000313" key="2">
    <source>
        <dbReference type="Proteomes" id="UP001147760"/>
    </source>
</evidence>
<accession>A0A9X0BMC9</accession>
<gene>
    <name evidence="1" type="ORF">N7530_006641</name>
</gene>
<protein>
    <submittedName>
        <fullName evidence="1">Uncharacterized protein</fullName>
    </submittedName>
</protein>
<dbReference type="AlphaFoldDB" id="A0A9X0BMC9"/>
<reference evidence="1" key="1">
    <citation type="submission" date="2022-12" db="EMBL/GenBank/DDBJ databases">
        <authorList>
            <person name="Petersen C."/>
        </authorList>
    </citation>
    <scope>NUCLEOTIDE SEQUENCE</scope>
    <source>
        <strain evidence="1">IBT 17660</strain>
    </source>
</reference>
<organism evidence="1 2">
    <name type="scientific">Penicillium desertorum</name>
    <dbReference type="NCBI Taxonomy" id="1303715"/>
    <lineage>
        <taxon>Eukaryota</taxon>
        <taxon>Fungi</taxon>
        <taxon>Dikarya</taxon>
        <taxon>Ascomycota</taxon>
        <taxon>Pezizomycotina</taxon>
        <taxon>Eurotiomycetes</taxon>
        <taxon>Eurotiomycetidae</taxon>
        <taxon>Eurotiales</taxon>
        <taxon>Aspergillaceae</taxon>
        <taxon>Penicillium</taxon>
    </lineage>
</organism>
<sequence>MGMAINATGAGSRDTSQQANFRSTMIEMYGAKHPTESWLWDPIIGDYIEELSHPGDHIFSASHTVQVSAQNNP</sequence>
<comment type="caution">
    <text evidence="1">The sequence shown here is derived from an EMBL/GenBank/DDBJ whole genome shotgun (WGS) entry which is preliminary data.</text>
</comment>
<proteinExistence type="predicted"/>
<dbReference type="EMBL" id="JAPWDO010000004">
    <property type="protein sequence ID" value="KAJ5472640.1"/>
    <property type="molecule type" value="Genomic_DNA"/>
</dbReference>
<dbReference type="Proteomes" id="UP001147760">
    <property type="component" value="Unassembled WGS sequence"/>
</dbReference>
<name>A0A9X0BMC9_9EURO</name>